<evidence type="ECO:0000256" key="5">
    <source>
        <dbReference type="ARBA" id="ARBA00023136"/>
    </source>
</evidence>
<comment type="caution">
    <text evidence="11">The sequence shown here is derived from an EMBL/GenBank/DDBJ whole genome shotgun (WGS) entry which is preliminary data.</text>
</comment>
<evidence type="ECO:0000313" key="12">
    <source>
        <dbReference type="Proteomes" id="UP001596083"/>
    </source>
</evidence>
<dbReference type="InterPro" id="IPR049453">
    <property type="entry name" value="Memb_transporter_dom"/>
</dbReference>
<feature type="transmembrane region" description="Helical" evidence="8">
    <location>
        <begin position="108"/>
        <end position="127"/>
    </location>
</feature>
<dbReference type="Proteomes" id="UP001596083">
    <property type="component" value="Unassembled WGS sequence"/>
</dbReference>
<dbReference type="PANTHER" id="PTHR30509:SF9">
    <property type="entry name" value="MULTIDRUG RESISTANCE PROTEIN MDTO"/>
    <property type="match status" value="1"/>
</dbReference>
<keyword evidence="9" id="KW-0732">Signal</keyword>
<feature type="transmembrane region" description="Helical" evidence="8">
    <location>
        <begin position="256"/>
        <end position="285"/>
    </location>
</feature>
<feature type="chain" id="PRO_5046124921" evidence="9">
    <location>
        <begin position="32"/>
        <end position="358"/>
    </location>
</feature>
<organism evidence="11 12">
    <name type="scientific">Streptomyces gamaensis</name>
    <dbReference type="NCBI Taxonomy" id="1763542"/>
    <lineage>
        <taxon>Bacteria</taxon>
        <taxon>Bacillati</taxon>
        <taxon>Actinomycetota</taxon>
        <taxon>Actinomycetes</taxon>
        <taxon>Kitasatosporales</taxon>
        <taxon>Streptomycetaceae</taxon>
        <taxon>Streptomyces</taxon>
    </lineage>
</organism>
<accession>A0ABW0YWL6</accession>
<name>A0ABW0YWL6_9ACTN</name>
<keyword evidence="12" id="KW-1185">Reference proteome</keyword>
<dbReference type="RefSeq" id="WP_390316183.1">
    <property type="nucleotide sequence ID" value="NZ_JBHSPB010000006.1"/>
</dbReference>
<evidence type="ECO:0000256" key="4">
    <source>
        <dbReference type="ARBA" id="ARBA00022989"/>
    </source>
</evidence>
<evidence type="ECO:0000256" key="8">
    <source>
        <dbReference type="SAM" id="Phobius"/>
    </source>
</evidence>
<evidence type="ECO:0000256" key="9">
    <source>
        <dbReference type="SAM" id="SignalP"/>
    </source>
</evidence>
<feature type="signal peptide" evidence="9">
    <location>
        <begin position="1"/>
        <end position="31"/>
    </location>
</feature>
<keyword evidence="3 8" id="KW-0812">Transmembrane</keyword>
<keyword evidence="2" id="KW-1003">Cell membrane</keyword>
<evidence type="ECO:0000259" key="10">
    <source>
        <dbReference type="Pfam" id="PF13515"/>
    </source>
</evidence>
<proteinExistence type="inferred from homology"/>
<feature type="transmembrane region" description="Helical" evidence="8">
    <location>
        <begin position="323"/>
        <end position="341"/>
    </location>
</feature>
<evidence type="ECO:0000256" key="3">
    <source>
        <dbReference type="ARBA" id="ARBA00022692"/>
    </source>
</evidence>
<comment type="subcellular location">
    <subcellularLocation>
        <location evidence="1">Cell membrane</location>
        <topology evidence="1">Multi-pass membrane protein</topology>
    </subcellularLocation>
</comment>
<dbReference type="Pfam" id="PF13515">
    <property type="entry name" value="FUSC_2"/>
    <property type="match status" value="1"/>
</dbReference>
<feature type="domain" description="Integral membrane bound transporter" evidence="10">
    <location>
        <begin position="212"/>
        <end position="335"/>
    </location>
</feature>
<protein>
    <submittedName>
        <fullName evidence="11">FUSC family protein</fullName>
    </submittedName>
</protein>
<keyword evidence="5 8" id="KW-0472">Membrane</keyword>
<feature type="transmembrane region" description="Helical" evidence="8">
    <location>
        <begin position="203"/>
        <end position="221"/>
    </location>
</feature>
<evidence type="ECO:0000256" key="6">
    <source>
        <dbReference type="ARBA" id="ARBA00043993"/>
    </source>
</evidence>
<feature type="transmembrane region" description="Helical" evidence="8">
    <location>
        <begin position="72"/>
        <end position="96"/>
    </location>
</feature>
<feature type="transmembrane region" description="Helical" evidence="8">
    <location>
        <begin position="133"/>
        <end position="155"/>
    </location>
</feature>
<keyword evidence="4 8" id="KW-1133">Transmembrane helix</keyword>
<dbReference type="PANTHER" id="PTHR30509">
    <property type="entry name" value="P-HYDROXYBENZOIC ACID EFFLUX PUMP SUBUNIT-RELATED"/>
    <property type="match status" value="1"/>
</dbReference>
<gene>
    <name evidence="11" type="ORF">ACFP1Z_12465</name>
</gene>
<evidence type="ECO:0000256" key="7">
    <source>
        <dbReference type="SAM" id="MobiDB-lite"/>
    </source>
</evidence>
<feature type="region of interest" description="Disordered" evidence="7">
    <location>
        <begin position="159"/>
        <end position="197"/>
    </location>
</feature>
<evidence type="ECO:0000256" key="2">
    <source>
        <dbReference type="ARBA" id="ARBA00022475"/>
    </source>
</evidence>
<dbReference type="EMBL" id="JBHSPB010000006">
    <property type="protein sequence ID" value="MFC5720981.1"/>
    <property type="molecule type" value="Genomic_DNA"/>
</dbReference>
<feature type="transmembrane region" description="Helical" evidence="8">
    <location>
        <begin position="291"/>
        <end position="311"/>
    </location>
</feature>
<reference evidence="12" key="1">
    <citation type="journal article" date="2019" name="Int. J. Syst. Evol. Microbiol.">
        <title>The Global Catalogue of Microorganisms (GCM) 10K type strain sequencing project: providing services to taxonomists for standard genome sequencing and annotation.</title>
        <authorList>
            <consortium name="The Broad Institute Genomics Platform"/>
            <consortium name="The Broad Institute Genome Sequencing Center for Infectious Disease"/>
            <person name="Wu L."/>
            <person name="Ma J."/>
        </authorList>
    </citation>
    <scope>NUCLEOTIDE SEQUENCE [LARGE SCALE GENOMIC DNA]</scope>
    <source>
        <strain evidence="12">CGMCC 4.7304</strain>
    </source>
</reference>
<sequence>MAAPRHRFPWQRTLRAAVCLAAALAMTLATGTDAPALLVVGALTCVNGDDTGPLRRRALRLASVLAGGTAGALLGSIASASGWGQVAAMATTGLVAGALWRHGGTAQLAGLTLMILTCIGFGLGGGIPATQAVGLYLLGSLPMLGILAGTALATVRHRRRPRAVLPPDTETDRTAPSGLREASADPAPVPAPDDRSGVHRRQVLRLASCMGLAAAVAVVLHPRHSSWLPLTACLVFRIDAVPLHRRALHRAAGTTAGVLLALGLTALAPHGWTLVVLALAVGALVPVLTDWSYAGHTAMATVIVLVLANPAAVGDTREITARLLDTVLACLIALAFGHLVWPAHLPHPFRARRRAQQL</sequence>
<comment type="similarity">
    <text evidence="6">Belongs to the YccS/YhfK family.</text>
</comment>
<evidence type="ECO:0000256" key="1">
    <source>
        <dbReference type="ARBA" id="ARBA00004651"/>
    </source>
</evidence>
<evidence type="ECO:0000313" key="11">
    <source>
        <dbReference type="EMBL" id="MFC5720981.1"/>
    </source>
</evidence>